<name>A0A6L8KBD3_9BURK</name>
<reference evidence="5 6" key="1">
    <citation type="submission" date="2019-12" db="EMBL/GenBank/DDBJ databases">
        <title>Novel species isolated from a subtropical stream in China.</title>
        <authorList>
            <person name="Lu H."/>
        </authorList>
    </citation>
    <scope>NUCLEOTIDE SEQUENCE [LARGE SCALE GENOMIC DNA]</scope>
    <source>
        <strain evidence="5 6">FT135W</strain>
    </source>
</reference>
<keyword evidence="3" id="KW-0274">FAD</keyword>
<gene>
    <name evidence="5" type="ORF">GTP46_17075</name>
</gene>
<dbReference type="Gene3D" id="3.30.70.2450">
    <property type="match status" value="1"/>
</dbReference>
<dbReference type="AlphaFoldDB" id="A0A6L8KBD3"/>
<evidence type="ECO:0000256" key="2">
    <source>
        <dbReference type="ARBA" id="ARBA00022630"/>
    </source>
</evidence>
<dbReference type="InterPro" id="IPR002938">
    <property type="entry name" value="FAD-bd"/>
</dbReference>
<dbReference type="PANTHER" id="PTHR43004:SF19">
    <property type="entry name" value="BINDING MONOOXYGENASE, PUTATIVE (JCVI)-RELATED"/>
    <property type="match status" value="1"/>
</dbReference>
<keyword evidence="6" id="KW-1185">Reference proteome</keyword>
<dbReference type="SUPFAM" id="SSF51905">
    <property type="entry name" value="FAD/NAD(P)-binding domain"/>
    <property type="match status" value="1"/>
</dbReference>
<keyword evidence="2" id="KW-0285">Flavoprotein</keyword>
<dbReference type="Gene3D" id="3.40.30.120">
    <property type="match status" value="1"/>
</dbReference>
<dbReference type="EMBL" id="WWCN01000010">
    <property type="protein sequence ID" value="MYM24360.1"/>
    <property type="molecule type" value="Genomic_DNA"/>
</dbReference>
<proteinExistence type="predicted"/>
<dbReference type="GO" id="GO:0016709">
    <property type="term" value="F:oxidoreductase activity, acting on paired donors, with incorporation or reduction of molecular oxygen, NAD(P)H as one donor, and incorporation of one atom of oxygen"/>
    <property type="evidence" value="ECO:0007669"/>
    <property type="project" value="UniProtKB-ARBA"/>
</dbReference>
<organism evidence="5 6">
    <name type="scientific">Duganella flavida</name>
    <dbReference type="NCBI Taxonomy" id="2692175"/>
    <lineage>
        <taxon>Bacteria</taxon>
        <taxon>Pseudomonadati</taxon>
        <taxon>Pseudomonadota</taxon>
        <taxon>Betaproteobacteria</taxon>
        <taxon>Burkholderiales</taxon>
        <taxon>Oxalobacteraceae</taxon>
        <taxon>Telluria group</taxon>
        <taxon>Duganella</taxon>
    </lineage>
</organism>
<dbReference type="RefSeq" id="WP_161007828.1">
    <property type="nucleotide sequence ID" value="NZ_WWCN01000010.1"/>
</dbReference>
<dbReference type="Proteomes" id="UP000479335">
    <property type="component" value="Unassembled WGS sequence"/>
</dbReference>
<dbReference type="PRINTS" id="PR00420">
    <property type="entry name" value="RNGMNOXGNASE"/>
</dbReference>
<evidence type="ECO:0000313" key="5">
    <source>
        <dbReference type="EMBL" id="MYM24360.1"/>
    </source>
</evidence>
<dbReference type="GO" id="GO:0071949">
    <property type="term" value="F:FAD binding"/>
    <property type="evidence" value="ECO:0007669"/>
    <property type="project" value="InterPro"/>
</dbReference>
<dbReference type="InterPro" id="IPR036188">
    <property type="entry name" value="FAD/NAD-bd_sf"/>
</dbReference>
<evidence type="ECO:0000259" key="4">
    <source>
        <dbReference type="Pfam" id="PF01494"/>
    </source>
</evidence>
<comment type="cofactor">
    <cofactor evidence="1">
        <name>FAD</name>
        <dbReference type="ChEBI" id="CHEBI:57692"/>
    </cofactor>
</comment>
<protein>
    <submittedName>
        <fullName evidence="5">NAD(P)-binding protein</fullName>
    </submittedName>
</protein>
<evidence type="ECO:0000256" key="1">
    <source>
        <dbReference type="ARBA" id="ARBA00001974"/>
    </source>
</evidence>
<accession>A0A6L8KBD3</accession>
<sequence length="501" mass="54863">MATQVLIVGAGPTGLVLAIALARRGVAVRIIDKNSGAGQASRAMAVHARTLEFYRQLGFAEVVLNQGIKIEAIHLREHGEDIAELPLKDIGAGLSPYPFVLAYPQDDHERFLVAQLHAEGVDVEWNTELESFTQDEWGVRAVLQQDGDCHTASSVYLCGCDGARSRVRESLRLDFSGGTYQHQFYVADVQTAGPPNRDLVGHLGANTFALMLPVRSRGMQRLIGILPEDAPPEPDFETVRPVLEPLLGIRVEQVNWFSTYRVHHRVAAHFRVGRCFLAGDAAHIHSPAGGQGMNTGIGDAINLAWKLAHVLQGRADAALLDTYEAERIVFARKLVATTDRAFQLIVSQGAGGQLLRSWLLPHVFPVLSGFATARRTLFKTLSQVLIHYPDSPLSAGRAGDVIGGDRLPWLPSDNFSALQSLEWQLHVYGRTDPMLAAAAQALRLPLHAWPWSEDAAHAGLLENAAYLVRPDMHVALALPRQEADVLQTLATRFALRFSRDS</sequence>
<feature type="domain" description="FAD-binding" evidence="4">
    <location>
        <begin position="3"/>
        <end position="337"/>
    </location>
</feature>
<dbReference type="Pfam" id="PF01494">
    <property type="entry name" value="FAD_binding_3"/>
    <property type="match status" value="1"/>
</dbReference>
<comment type="caution">
    <text evidence="5">The sequence shown here is derived from an EMBL/GenBank/DDBJ whole genome shotgun (WGS) entry which is preliminary data.</text>
</comment>
<evidence type="ECO:0000313" key="6">
    <source>
        <dbReference type="Proteomes" id="UP000479335"/>
    </source>
</evidence>
<evidence type="ECO:0000256" key="3">
    <source>
        <dbReference type="ARBA" id="ARBA00022827"/>
    </source>
</evidence>
<dbReference type="Gene3D" id="3.50.50.60">
    <property type="entry name" value="FAD/NAD(P)-binding domain"/>
    <property type="match status" value="1"/>
</dbReference>
<dbReference type="PANTHER" id="PTHR43004">
    <property type="entry name" value="TRK SYSTEM POTASSIUM UPTAKE PROTEIN"/>
    <property type="match status" value="1"/>
</dbReference>
<dbReference type="InterPro" id="IPR050641">
    <property type="entry name" value="RIFMO-like"/>
</dbReference>